<gene>
    <name evidence="1" type="ORF">F5144DRAFT_633179</name>
</gene>
<dbReference type="EMBL" id="JAGIZQ010000006">
    <property type="protein sequence ID" value="KAH6623930.1"/>
    <property type="molecule type" value="Genomic_DNA"/>
</dbReference>
<reference evidence="1 2" key="1">
    <citation type="journal article" date="2021" name="Nat. Commun.">
        <title>Genetic determinants of endophytism in the Arabidopsis root mycobiome.</title>
        <authorList>
            <person name="Mesny F."/>
            <person name="Miyauchi S."/>
            <person name="Thiergart T."/>
            <person name="Pickel B."/>
            <person name="Atanasova L."/>
            <person name="Karlsson M."/>
            <person name="Huettel B."/>
            <person name="Barry K.W."/>
            <person name="Haridas S."/>
            <person name="Chen C."/>
            <person name="Bauer D."/>
            <person name="Andreopoulos W."/>
            <person name="Pangilinan J."/>
            <person name="LaButti K."/>
            <person name="Riley R."/>
            <person name="Lipzen A."/>
            <person name="Clum A."/>
            <person name="Drula E."/>
            <person name="Henrissat B."/>
            <person name="Kohler A."/>
            <person name="Grigoriev I.V."/>
            <person name="Martin F.M."/>
            <person name="Hacquard S."/>
        </authorList>
    </citation>
    <scope>NUCLEOTIDE SEQUENCE [LARGE SCALE GENOMIC DNA]</scope>
    <source>
        <strain evidence="1 2">MPI-SDFR-AT-0079</strain>
    </source>
</reference>
<evidence type="ECO:0000313" key="1">
    <source>
        <dbReference type="EMBL" id="KAH6623930.1"/>
    </source>
</evidence>
<organism evidence="1 2">
    <name type="scientific">Chaetomium tenue</name>
    <dbReference type="NCBI Taxonomy" id="1854479"/>
    <lineage>
        <taxon>Eukaryota</taxon>
        <taxon>Fungi</taxon>
        <taxon>Dikarya</taxon>
        <taxon>Ascomycota</taxon>
        <taxon>Pezizomycotina</taxon>
        <taxon>Sordariomycetes</taxon>
        <taxon>Sordariomycetidae</taxon>
        <taxon>Sordariales</taxon>
        <taxon>Chaetomiaceae</taxon>
        <taxon>Chaetomium</taxon>
    </lineage>
</organism>
<proteinExistence type="predicted"/>
<protein>
    <submittedName>
        <fullName evidence="1">Uncharacterized protein</fullName>
    </submittedName>
</protein>
<sequence length="364" mass="40370">MDHVAVPFVPRRQGPSSPASHPDACPSPASLVPASTPSPAAGDVPQRPTTLPMTIRVDGVQPNRVDPDILGVVYRTTALALGMLSHEHSIKQLVCIGATAIHVWGTRTAKDIIYPTTPCCRGDGCRYMKPSDHEMERWVRFFLDKVRHCSPPHDVRHIDPDSDGEVYGQFDPCNWVHDAEDRCTSAGKELTDENVMLHWDPLGAGVISTQAETVSHVAKLRSQQLAAEGVQDAEAAQRHAVDYRTYLVDGACTLAHELVHCFMRFLAGNVAVFTPRRLMPKGYDDDDFPGMGESGRTWEKLTLGGCVTMGKPRKEGSRPRLWIDQGNREAEVDPDDIRNMVVGKLQFPLKTIGKWYKVHSKRRP</sequence>
<comment type="caution">
    <text evidence="1">The sequence shown here is derived from an EMBL/GenBank/DDBJ whole genome shotgun (WGS) entry which is preliminary data.</text>
</comment>
<keyword evidence="2" id="KW-1185">Reference proteome</keyword>
<evidence type="ECO:0000313" key="2">
    <source>
        <dbReference type="Proteomes" id="UP000724584"/>
    </source>
</evidence>
<accession>A0ACB7P3R5</accession>
<name>A0ACB7P3R5_9PEZI</name>
<dbReference type="Proteomes" id="UP000724584">
    <property type="component" value="Unassembled WGS sequence"/>
</dbReference>